<evidence type="ECO:0000256" key="2">
    <source>
        <dbReference type="ARBA" id="ARBA00022475"/>
    </source>
</evidence>
<feature type="transmembrane region" description="Helical" evidence="6">
    <location>
        <begin position="362"/>
        <end position="385"/>
    </location>
</feature>
<dbReference type="Pfam" id="PF02687">
    <property type="entry name" value="FtsX"/>
    <property type="match status" value="2"/>
</dbReference>
<keyword evidence="10" id="KW-1185">Reference proteome</keyword>
<dbReference type="EMBL" id="JAHESF010000003">
    <property type="protein sequence ID" value="MBT1695923.1"/>
    <property type="molecule type" value="Genomic_DNA"/>
</dbReference>
<feature type="transmembrane region" description="Helical" evidence="6">
    <location>
        <begin position="457"/>
        <end position="479"/>
    </location>
</feature>
<dbReference type="Proteomes" id="UP001319200">
    <property type="component" value="Unassembled WGS sequence"/>
</dbReference>
<accession>A0AAP2DIC4</accession>
<feature type="transmembrane region" description="Helical" evidence="6">
    <location>
        <begin position="804"/>
        <end position="827"/>
    </location>
</feature>
<feature type="transmembrane region" description="Helical" evidence="6">
    <location>
        <begin position="839"/>
        <end position="861"/>
    </location>
</feature>
<organism evidence="9 10">
    <name type="scientific">Chryseosolibacter histidini</name>
    <dbReference type="NCBI Taxonomy" id="2782349"/>
    <lineage>
        <taxon>Bacteria</taxon>
        <taxon>Pseudomonadati</taxon>
        <taxon>Bacteroidota</taxon>
        <taxon>Cytophagia</taxon>
        <taxon>Cytophagales</taxon>
        <taxon>Chryseotaleaceae</taxon>
        <taxon>Chryseosolibacter</taxon>
    </lineage>
</organism>
<dbReference type="RefSeq" id="WP_254160730.1">
    <property type="nucleotide sequence ID" value="NZ_JAHESF010000003.1"/>
</dbReference>
<dbReference type="GO" id="GO:0022857">
    <property type="term" value="F:transmembrane transporter activity"/>
    <property type="evidence" value="ECO:0007669"/>
    <property type="project" value="TreeGrafter"/>
</dbReference>
<protein>
    <submittedName>
        <fullName evidence="9">ABC transporter permease</fullName>
    </submittedName>
</protein>
<comment type="subcellular location">
    <subcellularLocation>
        <location evidence="1">Cell membrane</location>
        <topology evidence="1">Multi-pass membrane protein</topology>
    </subcellularLocation>
</comment>
<dbReference type="AlphaFoldDB" id="A0AAP2DIC4"/>
<feature type="domain" description="ABC3 transporter permease C-terminal" evidence="7">
    <location>
        <begin position="369"/>
        <end position="481"/>
    </location>
</feature>
<feature type="transmembrane region" description="Helical" evidence="6">
    <location>
        <begin position="97"/>
        <end position="119"/>
    </location>
</feature>
<name>A0AAP2DIC4_9BACT</name>
<evidence type="ECO:0000256" key="6">
    <source>
        <dbReference type="SAM" id="Phobius"/>
    </source>
</evidence>
<dbReference type="Pfam" id="PF12704">
    <property type="entry name" value="MacB_PCD"/>
    <property type="match status" value="1"/>
</dbReference>
<keyword evidence="4 6" id="KW-1133">Transmembrane helix</keyword>
<evidence type="ECO:0000256" key="5">
    <source>
        <dbReference type="ARBA" id="ARBA00023136"/>
    </source>
</evidence>
<dbReference type="PANTHER" id="PTHR30572:SF18">
    <property type="entry name" value="ABC-TYPE MACROLIDE FAMILY EXPORT SYSTEM PERMEASE COMPONENT 2"/>
    <property type="match status" value="1"/>
</dbReference>
<keyword evidence="3 6" id="KW-0812">Transmembrane</keyword>
<dbReference type="GO" id="GO:0005886">
    <property type="term" value="C:plasma membrane"/>
    <property type="evidence" value="ECO:0007669"/>
    <property type="project" value="UniProtKB-SubCell"/>
</dbReference>
<evidence type="ECO:0000313" key="9">
    <source>
        <dbReference type="EMBL" id="MBT1695923.1"/>
    </source>
</evidence>
<feature type="transmembrane region" description="Helical" evidence="6">
    <location>
        <begin position="410"/>
        <end position="437"/>
    </location>
</feature>
<comment type="caution">
    <text evidence="9">The sequence shown here is derived from an EMBL/GenBank/DDBJ whole genome shotgun (WGS) entry which is preliminary data.</text>
</comment>
<evidence type="ECO:0000256" key="1">
    <source>
        <dbReference type="ARBA" id="ARBA00004651"/>
    </source>
</evidence>
<gene>
    <name evidence="9" type="ORF">KK083_03480</name>
</gene>
<evidence type="ECO:0000259" key="8">
    <source>
        <dbReference type="Pfam" id="PF12704"/>
    </source>
</evidence>
<feature type="transmembrane region" description="Helical" evidence="6">
    <location>
        <begin position="505"/>
        <end position="524"/>
    </location>
</feature>
<feature type="domain" description="ABC3 transporter permease C-terminal" evidence="7">
    <location>
        <begin position="755"/>
        <end position="866"/>
    </location>
</feature>
<proteinExistence type="predicted"/>
<dbReference type="InterPro" id="IPR050250">
    <property type="entry name" value="Macrolide_Exporter_MacB"/>
</dbReference>
<evidence type="ECO:0000256" key="3">
    <source>
        <dbReference type="ARBA" id="ARBA00022692"/>
    </source>
</evidence>
<dbReference type="InterPro" id="IPR025857">
    <property type="entry name" value="MacB_PCD"/>
</dbReference>
<keyword evidence="2" id="KW-1003">Cell membrane</keyword>
<evidence type="ECO:0000256" key="4">
    <source>
        <dbReference type="ARBA" id="ARBA00022989"/>
    </source>
</evidence>
<feature type="domain" description="MacB-like periplasmic core" evidence="8">
    <location>
        <begin position="100"/>
        <end position="319"/>
    </location>
</feature>
<dbReference type="PANTHER" id="PTHR30572">
    <property type="entry name" value="MEMBRANE COMPONENT OF TRANSPORTER-RELATED"/>
    <property type="match status" value="1"/>
</dbReference>
<evidence type="ECO:0000259" key="7">
    <source>
        <dbReference type="Pfam" id="PF02687"/>
    </source>
</evidence>
<evidence type="ECO:0000313" key="10">
    <source>
        <dbReference type="Proteomes" id="UP001319200"/>
    </source>
</evidence>
<feature type="transmembrane region" description="Helical" evidence="6">
    <location>
        <begin position="752"/>
        <end position="776"/>
    </location>
</feature>
<dbReference type="InterPro" id="IPR003838">
    <property type="entry name" value="ABC3_permease_C"/>
</dbReference>
<sequence length="875" mass="99782">MSTSSRHEPPQWVKRFLGMFLEPRLLEASLGDLEEKFRSKLQRNTPHWKTKLLYTLEGLGFMRMARRPRNAGVQTTINMISHTLLFFTRLVRKDKSYYLVSLLGLMLSLASFLFIMMFINDELAYDKFHERHPRIFRVAAHLKSGDVEFNMAATQFPAAQALQSELPEIEQAVRIFKTDPMLHYGDKKFQERVVMADSNFFDVFTFPLIVGDAETAMNEPASIILTERAAKKYFGDANPIGKTLLVDGQQPLAVTGVMRNVPEQSHIRFDAVVPLTLQLNQWRRETGLEGRENKWYWYGAYTYIMLKTGVAPDRVRAKLPLVVNKYFPERFRPDAWLELQPVADIHLNSNLAQELEPGGNILYVRLFSIVAFVIMIVSSINLINLSYFKITSRTREVGIRKFLGQNAMRIIIQLSIESILIGVTAFVLAVILCQIFISDFNLLVQKNLYLWTAPNGMIMGGLLALIILICIVAVVRPAIRYAMQASSYLLLQQYRSPDKARLRNILMGLQVCFSFVLLVFSFIISRQIDFFRNKDLGFDRHNIVLVNMNEDLWPKLEAFKTELQKSKDIVEVSGGPVPGTGCNTWRFVPEGGSYEKPVMMPFAWVDYKFLSALKIKLLMGRDFDPEAKYDSAWPFIINRRAAIELGWLDDPLNRTLEVFAAGTTKIMAKGIVIGVIEDYHFESLHGPVKPIVLTPDTGFGTAIIRVSGTSPESGIASIGALWKKFSDKPFEYEALDRQLERLYDKESRLSNVILFFTVIALYLTCYGLFAMSSLLFSSRLKEVAIRKVFGADQMTIVRQLYTRYAVFNLIAIVVGVPIAMYLGNLWLQTFQYRIDLDSALFIKAGVCILLAGLLSVSYYLARVAFSDPVRFLRRD</sequence>
<reference evidence="9 10" key="1">
    <citation type="submission" date="2021-05" db="EMBL/GenBank/DDBJ databases">
        <title>A Polyphasic approach of four new species of the genus Ohtaekwangia: Ohtaekwangia histidinii sp. nov., Ohtaekwangia cretensis sp. nov., Ohtaekwangia indiensis sp. nov., Ohtaekwangia reichenbachii sp. nov. from diverse environment.</title>
        <authorList>
            <person name="Octaviana S."/>
        </authorList>
    </citation>
    <scope>NUCLEOTIDE SEQUENCE [LARGE SCALE GENOMIC DNA]</scope>
    <source>
        <strain evidence="9 10">PWU4</strain>
    </source>
</reference>
<keyword evidence="5 6" id="KW-0472">Membrane</keyword>